<dbReference type="PANTHER" id="PTHR23323:SF26">
    <property type="entry name" value="VACUOLAR PROTEIN SORTING-ASSOCIATED PROTEIN 18 HOMOLOG"/>
    <property type="match status" value="1"/>
</dbReference>
<dbReference type="GO" id="GO:0006904">
    <property type="term" value="P:vesicle docking involved in exocytosis"/>
    <property type="evidence" value="ECO:0007669"/>
    <property type="project" value="TreeGrafter"/>
</dbReference>
<dbReference type="GO" id="GO:0030674">
    <property type="term" value="F:protein-macromolecule adaptor activity"/>
    <property type="evidence" value="ECO:0007669"/>
    <property type="project" value="TreeGrafter"/>
</dbReference>
<protein>
    <recommendedName>
        <fullName evidence="5">Pep3/Vps18 RING C-terminal domain-containing protein</fullName>
    </recommendedName>
</protein>
<keyword evidence="2" id="KW-0479">Metal-binding</keyword>
<dbReference type="OrthoDB" id="1845386at2759"/>
<dbReference type="AlphaFoldDB" id="A0A4U5NTR8"/>
<name>A0A4U5NTR8_STECR</name>
<evidence type="ECO:0000256" key="1">
    <source>
        <dbReference type="ARBA" id="ARBA00004492"/>
    </source>
</evidence>
<dbReference type="GO" id="GO:0031902">
    <property type="term" value="C:late endosome membrane"/>
    <property type="evidence" value="ECO:0007669"/>
    <property type="project" value="UniProtKB-SubCell"/>
</dbReference>
<comment type="caution">
    <text evidence="6">The sequence shown here is derived from an EMBL/GenBank/DDBJ whole genome shotgun (WGS) entry which is preliminary data.</text>
</comment>
<dbReference type="GO" id="GO:0048284">
    <property type="term" value="P:organelle fusion"/>
    <property type="evidence" value="ECO:0007669"/>
    <property type="project" value="TreeGrafter"/>
</dbReference>
<dbReference type="GO" id="GO:0008270">
    <property type="term" value="F:zinc ion binding"/>
    <property type="evidence" value="ECO:0007669"/>
    <property type="project" value="UniProtKB-KW"/>
</dbReference>
<dbReference type="InterPro" id="IPR058919">
    <property type="entry name" value="Pep3/Vps18_RING_C"/>
</dbReference>
<evidence type="ECO:0000313" key="6">
    <source>
        <dbReference type="EMBL" id="TKR86898.1"/>
    </source>
</evidence>
<evidence type="ECO:0000313" key="7">
    <source>
        <dbReference type="Proteomes" id="UP000298663"/>
    </source>
</evidence>
<dbReference type="STRING" id="34508.A0A4U5NTR8"/>
<dbReference type="GO" id="GO:0030897">
    <property type="term" value="C:HOPS complex"/>
    <property type="evidence" value="ECO:0007669"/>
    <property type="project" value="TreeGrafter"/>
</dbReference>
<gene>
    <name evidence="6" type="ORF">L596_011397</name>
</gene>
<feature type="domain" description="Pep3/Vps18 RING C-terminal" evidence="5">
    <location>
        <begin position="331"/>
        <end position="429"/>
    </location>
</feature>
<dbReference type="Proteomes" id="UP000298663">
    <property type="component" value="Unassembled WGS sequence"/>
</dbReference>
<organism evidence="6 7">
    <name type="scientific">Steinernema carpocapsae</name>
    <name type="common">Entomopathogenic nematode</name>
    <dbReference type="NCBI Taxonomy" id="34508"/>
    <lineage>
        <taxon>Eukaryota</taxon>
        <taxon>Metazoa</taxon>
        <taxon>Ecdysozoa</taxon>
        <taxon>Nematoda</taxon>
        <taxon>Chromadorea</taxon>
        <taxon>Rhabditida</taxon>
        <taxon>Tylenchina</taxon>
        <taxon>Panagrolaimomorpha</taxon>
        <taxon>Strongyloidoidea</taxon>
        <taxon>Steinernematidae</taxon>
        <taxon>Steinernema</taxon>
    </lineage>
</organism>
<dbReference type="GO" id="GO:0007040">
    <property type="term" value="P:lysosome organization"/>
    <property type="evidence" value="ECO:0007669"/>
    <property type="project" value="TreeGrafter"/>
</dbReference>
<keyword evidence="4" id="KW-0862">Zinc</keyword>
<accession>A0A4U5NTR8</accession>
<comment type="subcellular location">
    <subcellularLocation>
        <location evidence="1">Late endosome membrane</location>
        <topology evidence="1">Peripheral membrane protein</topology>
        <orientation evidence="1">Cytoplasmic side</orientation>
    </subcellularLocation>
</comment>
<keyword evidence="7" id="KW-1185">Reference proteome</keyword>
<dbReference type="PANTHER" id="PTHR23323">
    <property type="entry name" value="VACUOLAR PROTEIN SORTING-ASSOCIATED PROTEIN"/>
    <property type="match status" value="1"/>
</dbReference>
<reference evidence="6 7" key="1">
    <citation type="journal article" date="2015" name="Genome Biol.">
        <title>Comparative genomics of Steinernema reveals deeply conserved gene regulatory networks.</title>
        <authorList>
            <person name="Dillman A.R."/>
            <person name="Macchietto M."/>
            <person name="Porter C.F."/>
            <person name="Rogers A."/>
            <person name="Williams B."/>
            <person name="Antoshechkin I."/>
            <person name="Lee M.M."/>
            <person name="Goodwin Z."/>
            <person name="Lu X."/>
            <person name="Lewis E.E."/>
            <person name="Goodrich-Blair H."/>
            <person name="Stock S.P."/>
            <person name="Adams B.J."/>
            <person name="Sternberg P.W."/>
            <person name="Mortazavi A."/>
        </authorList>
    </citation>
    <scope>NUCLEOTIDE SEQUENCE [LARGE SCALE GENOMIC DNA]</scope>
    <source>
        <strain evidence="6 7">ALL</strain>
    </source>
</reference>
<sequence length="448" mass="52401">MMATHGDYESQLELAKSLKDHETVIKLHVHLQEYEKALEVIETQGDPELFYDYSPLLFPHIPRQLFIAWRSNERILPSLLLKTLYKCHKSSEMRNAAIAYLKLSLQKDKNRDRKLMDKQTQNFYISLLVKYKPDELLPFLKNYGDVRKLVPYDVECALRMCLDKATDNNELSRCCVFLYCVAGMFEQAVDRALPIDFDLAKECVKKMNECREEQSLPFDPIPRTNPQKYSEEMKRRIWLKIARYVIAEKNDIAECMQLLKDSKNILKIQDLLPHFPEFTKIEHFKEPLCASLKHHSDKIKKLHAEMKESAASANEIRADMDKLKTKFSIIKPSDTCERCKGKALLRPCFAFACKHFYHRDCLEQAIQPTLSQGEAKDYKSLKNKIDQCKRPQKAADLGKSEFKEWRTLNMKLDRLLADSCILCGPKMIKSAVRPLLTEEEYNKEMETW</sequence>
<dbReference type="Pfam" id="PF26148">
    <property type="entry name" value="VPS18_RING_C"/>
    <property type="match status" value="1"/>
</dbReference>
<proteinExistence type="predicted"/>
<evidence type="ECO:0000256" key="2">
    <source>
        <dbReference type="ARBA" id="ARBA00022723"/>
    </source>
</evidence>
<dbReference type="GO" id="GO:0008333">
    <property type="term" value="P:endosome to lysosome transport"/>
    <property type="evidence" value="ECO:0007669"/>
    <property type="project" value="TreeGrafter"/>
</dbReference>
<dbReference type="GO" id="GO:0007032">
    <property type="term" value="P:endosome organization"/>
    <property type="evidence" value="ECO:0007669"/>
    <property type="project" value="TreeGrafter"/>
</dbReference>
<dbReference type="EMBL" id="AZBU02000003">
    <property type="protein sequence ID" value="TKR86898.1"/>
    <property type="molecule type" value="Genomic_DNA"/>
</dbReference>
<reference evidence="6 7" key="2">
    <citation type="journal article" date="2019" name="G3 (Bethesda)">
        <title>Hybrid Assembly of the Genome of the Entomopathogenic Nematode Steinernema carpocapsae Identifies the X-Chromosome.</title>
        <authorList>
            <person name="Serra L."/>
            <person name="Macchietto M."/>
            <person name="Macias-Munoz A."/>
            <person name="McGill C.J."/>
            <person name="Rodriguez I.M."/>
            <person name="Rodriguez B."/>
            <person name="Murad R."/>
            <person name="Mortazavi A."/>
        </authorList>
    </citation>
    <scope>NUCLEOTIDE SEQUENCE [LARGE SCALE GENOMIC DNA]</scope>
    <source>
        <strain evidence="6 7">ALL</strain>
    </source>
</reference>
<evidence type="ECO:0000256" key="3">
    <source>
        <dbReference type="ARBA" id="ARBA00022771"/>
    </source>
</evidence>
<evidence type="ECO:0000259" key="5">
    <source>
        <dbReference type="Pfam" id="PF26148"/>
    </source>
</evidence>
<evidence type="ECO:0000256" key="4">
    <source>
        <dbReference type="ARBA" id="ARBA00022833"/>
    </source>
</evidence>
<keyword evidence="3" id="KW-0863">Zinc-finger</keyword>